<feature type="region of interest" description="Disordered" evidence="1">
    <location>
        <begin position="161"/>
        <end position="180"/>
    </location>
</feature>
<organism evidence="2 3">
    <name type="scientific">Colletotrichum navitas</name>
    <dbReference type="NCBI Taxonomy" id="681940"/>
    <lineage>
        <taxon>Eukaryota</taxon>
        <taxon>Fungi</taxon>
        <taxon>Dikarya</taxon>
        <taxon>Ascomycota</taxon>
        <taxon>Pezizomycotina</taxon>
        <taxon>Sordariomycetes</taxon>
        <taxon>Hypocreomycetidae</taxon>
        <taxon>Glomerellales</taxon>
        <taxon>Glomerellaceae</taxon>
        <taxon>Colletotrichum</taxon>
        <taxon>Colletotrichum graminicola species complex</taxon>
    </lineage>
</organism>
<evidence type="ECO:0000256" key="1">
    <source>
        <dbReference type="SAM" id="MobiDB-lite"/>
    </source>
</evidence>
<dbReference type="GeneID" id="85434964"/>
<accession>A0AAD8Q383</accession>
<protein>
    <submittedName>
        <fullName evidence="2">Uncharacterized protein</fullName>
    </submittedName>
</protein>
<name>A0AAD8Q383_9PEZI</name>
<evidence type="ECO:0000313" key="3">
    <source>
        <dbReference type="Proteomes" id="UP001230504"/>
    </source>
</evidence>
<dbReference type="Proteomes" id="UP001230504">
    <property type="component" value="Unassembled WGS sequence"/>
</dbReference>
<reference evidence="2" key="1">
    <citation type="submission" date="2021-06" db="EMBL/GenBank/DDBJ databases">
        <title>Comparative genomics, transcriptomics and evolutionary studies reveal genomic signatures of adaptation to plant cell wall in hemibiotrophic fungi.</title>
        <authorList>
            <consortium name="DOE Joint Genome Institute"/>
            <person name="Baroncelli R."/>
            <person name="Diaz J.F."/>
            <person name="Benocci T."/>
            <person name="Peng M."/>
            <person name="Battaglia E."/>
            <person name="Haridas S."/>
            <person name="Andreopoulos W."/>
            <person name="Labutti K."/>
            <person name="Pangilinan J."/>
            <person name="Floch G.L."/>
            <person name="Makela M.R."/>
            <person name="Henrissat B."/>
            <person name="Grigoriev I.V."/>
            <person name="Crouch J.A."/>
            <person name="De Vries R.P."/>
            <person name="Sukno S.A."/>
            <person name="Thon M.R."/>
        </authorList>
    </citation>
    <scope>NUCLEOTIDE SEQUENCE</scope>
    <source>
        <strain evidence="2">CBS 125086</strain>
    </source>
</reference>
<gene>
    <name evidence="2" type="ORF">LY79DRAFT_114375</name>
</gene>
<dbReference type="RefSeq" id="XP_060416057.1">
    <property type="nucleotide sequence ID" value="XM_060550724.1"/>
</dbReference>
<evidence type="ECO:0000313" key="2">
    <source>
        <dbReference type="EMBL" id="KAK1594968.1"/>
    </source>
</evidence>
<keyword evidence="3" id="KW-1185">Reference proteome</keyword>
<dbReference type="AlphaFoldDB" id="A0AAD8Q383"/>
<dbReference type="EMBL" id="JAHLJV010000017">
    <property type="protein sequence ID" value="KAK1594968.1"/>
    <property type="molecule type" value="Genomic_DNA"/>
</dbReference>
<comment type="caution">
    <text evidence="2">The sequence shown here is derived from an EMBL/GenBank/DDBJ whole genome shotgun (WGS) entry which is preliminary data.</text>
</comment>
<sequence length="180" mass="20594">MVMMMHEPKLRSPVCCPHPHCEPNQHPSRPPRDAKCSPLLTWGFPLADGTSEIVMLMHEPKPRSSRKASRGFHKRHFPRRVLRASIKRVRNRRRECAGAGNKKLNGLAAYLMRPQPPIQQTVTNEDYRFREDGGGTPLSVAHSWSVRLPPSTFSVLPDRLPTEYSVIRQQPSKSRRRPPP</sequence>
<proteinExistence type="predicted"/>